<dbReference type="EMBL" id="MU032345">
    <property type="protein sequence ID" value="KAF3768241.1"/>
    <property type="molecule type" value="Genomic_DNA"/>
</dbReference>
<dbReference type="InterPro" id="IPR027417">
    <property type="entry name" value="P-loop_NTPase"/>
</dbReference>
<feature type="domain" description="NB-ARC" evidence="1">
    <location>
        <begin position="92"/>
        <end position="172"/>
    </location>
</feature>
<dbReference type="GeneID" id="63842991"/>
<comment type="caution">
    <text evidence="2">The sequence shown here is derived from an EMBL/GenBank/DDBJ whole genome shotgun (WGS) entry which is preliminary data.</text>
</comment>
<dbReference type="AlphaFoldDB" id="A0A9P4Y7N7"/>
<accession>A0A9P4Y7N7</accession>
<dbReference type="Pfam" id="PF00931">
    <property type="entry name" value="NB-ARC"/>
    <property type="match status" value="1"/>
</dbReference>
<gene>
    <name evidence="2" type="ORF">M406DRAFT_75494</name>
</gene>
<organism evidence="2 3">
    <name type="scientific">Cryphonectria parasitica (strain ATCC 38755 / EP155)</name>
    <dbReference type="NCBI Taxonomy" id="660469"/>
    <lineage>
        <taxon>Eukaryota</taxon>
        <taxon>Fungi</taxon>
        <taxon>Dikarya</taxon>
        <taxon>Ascomycota</taxon>
        <taxon>Pezizomycotina</taxon>
        <taxon>Sordariomycetes</taxon>
        <taxon>Sordariomycetidae</taxon>
        <taxon>Diaporthales</taxon>
        <taxon>Cryphonectriaceae</taxon>
        <taxon>Cryphonectria-Endothia species complex</taxon>
        <taxon>Cryphonectria</taxon>
    </lineage>
</organism>
<keyword evidence="3" id="KW-1185">Reference proteome</keyword>
<evidence type="ECO:0000313" key="3">
    <source>
        <dbReference type="Proteomes" id="UP000803844"/>
    </source>
</evidence>
<dbReference type="GO" id="GO:0043531">
    <property type="term" value="F:ADP binding"/>
    <property type="evidence" value="ECO:0007669"/>
    <property type="project" value="InterPro"/>
</dbReference>
<evidence type="ECO:0000313" key="2">
    <source>
        <dbReference type="EMBL" id="KAF3768241.1"/>
    </source>
</evidence>
<name>A0A9P4Y7N7_CRYP1</name>
<protein>
    <recommendedName>
        <fullName evidence="1">NB-ARC domain-containing protein</fullName>
    </recommendedName>
</protein>
<reference evidence="2" key="1">
    <citation type="journal article" date="2020" name="Phytopathology">
        <title>Genome sequence of the chestnut blight fungus Cryphonectria parasitica EP155: A fundamental resource for an archetypical invasive plant pathogen.</title>
        <authorList>
            <person name="Crouch J.A."/>
            <person name="Dawe A."/>
            <person name="Aerts A."/>
            <person name="Barry K."/>
            <person name="Churchill A.C.L."/>
            <person name="Grimwood J."/>
            <person name="Hillman B."/>
            <person name="Milgroom M.G."/>
            <person name="Pangilinan J."/>
            <person name="Smith M."/>
            <person name="Salamov A."/>
            <person name="Schmutz J."/>
            <person name="Yadav J."/>
            <person name="Grigoriev I.V."/>
            <person name="Nuss D."/>
        </authorList>
    </citation>
    <scope>NUCLEOTIDE SEQUENCE</scope>
    <source>
        <strain evidence="2">EP155</strain>
    </source>
</reference>
<dbReference type="InterPro" id="IPR002182">
    <property type="entry name" value="NB-ARC"/>
</dbReference>
<dbReference type="RefSeq" id="XP_040779202.1">
    <property type="nucleotide sequence ID" value="XM_040925862.1"/>
</dbReference>
<proteinExistence type="predicted"/>
<dbReference type="Proteomes" id="UP000803844">
    <property type="component" value="Unassembled WGS sequence"/>
</dbReference>
<evidence type="ECO:0000259" key="1">
    <source>
        <dbReference type="Pfam" id="PF00931"/>
    </source>
</evidence>
<dbReference type="SUPFAM" id="SSF52540">
    <property type="entry name" value="P-loop containing nucleoside triphosphate hydrolases"/>
    <property type="match status" value="1"/>
</dbReference>
<dbReference type="Gene3D" id="3.40.50.300">
    <property type="entry name" value="P-loop containing nucleotide triphosphate hydrolases"/>
    <property type="match status" value="1"/>
</dbReference>
<dbReference type="PANTHER" id="PTHR10622:SF10">
    <property type="entry name" value="HET DOMAIN-CONTAINING PROTEIN"/>
    <property type="match status" value="1"/>
</dbReference>
<dbReference type="OrthoDB" id="5243728at2759"/>
<sequence>MLQASLQVLSAACLCPIFPTTERERWTRNRQTKYEEDLVYWLLGIFDVHMPLIYGEGRERALKRLLGFQHNDFSVAFSLFDVPETQYSVAREEELAEMHEKLMSDGSRRVVVLHGLGGIGKTQIAVMYAKRYRDEYSAIFWLNIKDEVSIQQSFTKVARQILRQHHNASRLSAIDLQQDHKEVTEAVKAWPCQPGNTRWLLIFDNFDNPRSACGNNDMGIDIHRFLPEAYQGPVISHYNLSCERGIDNIIMPHSSLRPTC</sequence>
<dbReference type="PANTHER" id="PTHR10622">
    <property type="entry name" value="HET DOMAIN-CONTAINING PROTEIN"/>
    <property type="match status" value="1"/>
</dbReference>